<evidence type="ECO:0000259" key="1">
    <source>
        <dbReference type="Pfam" id="PF10119"/>
    </source>
</evidence>
<dbReference type="Gene3D" id="3.40.50.150">
    <property type="entry name" value="Vaccinia Virus protein VP39"/>
    <property type="match status" value="1"/>
</dbReference>
<dbReference type="InterPro" id="IPR029063">
    <property type="entry name" value="SAM-dependent_MTases_sf"/>
</dbReference>
<sequence length="526" mass="58776">MTNWSSGYVTDVEYTHGFYKGLTPNLLSLYALLRGVQAPGADLEPRTYCELGCGQGYTANVLAAGNPHIEFYATDFNPSHIAGAQDLARAAKLGNVHFSNDSFGEYLQRDDLPDFDFITLHGIYSWISAEARQEIVRFIARKLKPGGIVYISYNCMPGWASVMPLRRLMIEHADMQGASRPLLPRISASLDFAETLNRLEASYFQSQPSLAGRIERIKKNNLNYVAHEYFNRDLTPFYFMDVARELSEAKLTWVGPASTTAGLDMIHLTQEQRDLLAGIDDVHFRETVRDHIINQQFRSDIFVKGPVRPGAQAITEKWLDTRFALTNGNPSQDMKGSRFSIKLNPDLFNGLVAALTPGPRALREIASLPELERFKLDRILQGIFYLIDQNACHPCLPDQGLLERKLRAERFNAVAAERVKSGAPLNTFASPVLGGGVPHDRIGALIWLALHNEEKDLSQAVLNHMNQAGLKVSKEGQELKGADESLRVLEAHLAVNDEKVRPFWKSLGLLRMEGGNAKREQKRMGA</sequence>
<keyword evidence="3" id="KW-0489">Methyltransferase</keyword>
<keyword evidence="3" id="KW-0808">Transferase</keyword>
<dbReference type="CDD" id="cd02440">
    <property type="entry name" value="AdoMet_MTases"/>
    <property type="match status" value="1"/>
</dbReference>
<dbReference type="OrthoDB" id="5298787at2"/>
<dbReference type="RefSeq" id="WP_091138632.1">
    <property type="nucleotide sequence ID" value="NZ_FMVJ01000015.1"/>
</dbReference>
<reference evidence="3 4" key="1">
    <citation type="submission" date="2016-10" db="EMBL/GenBank/DDBJ databases">
        <authorList>
            <person name="de Groot N.N."/>
        </authorList>
    </citation>
    <scope>NUCLEOTIDE SEQUENCE [LARGE SCALE GENOMIC DNA]</scope>
    <source>
        <strain evidence="3 4">CGMCC 1.7666</strain>
    </source>
</reference>
<evidence type="ECO:0000259" key="2">
    <source>
        <dbReference type="Pfam" id="PF13847"/>
    </source>
</evidence>
<proteinExistence type="predicted"/>
<name>A0A1G5L7R1_9HYPH</name>
<organism evidence="3 4">
    <name type="scientific">Microvirga guangxiensis</name>
    <dbReference type="NCBI Taxonomy" id="549386"/>
    <lineage>
        <taxon>Bacteria</taxon>
        <taxon>Pseudomonadati</taxon>
        <taxon>Pseudomonadota</taxon>
        <taxon>Alphaproteobacteria</taxon>
        <taxon>Hyphomicrobiales</taxon>
        <taxon>Methylobacteriaceae</taxon>
        <taxon>Microvirga</taxon>
    </lineage>
</organism>
<dbReference type="GO" id="GO:0008168">
    <property type="term" value="F:methyltransferase activity"/>
    <property type="evidence" value="ECO:0007669"/>
    <property type="project" value="UniProtKB-KW"/>
</dbReference>
<gene>
    <name evidence="3" type="ORF">SAMN02927923_04016</name>
</gene>
<evidence type="ECO:0000313" key="3">
    <source>
        <dbReference type="EMBL" id="SCZ08993.1"/>
    </source>
</evidence>
<dbReference type="Proteomes" id="UP000199569">
    <property type="component" value="Unassembled WGS sequence"/>
</dbReference>
<dbReference type="EMBL" id="FMVJ01000015">
    <property type="protein sequence ID" value="SCZ08993.1"/>
    <property type="molecule type" value="Genomic_DNA"/>
</dbReference>
<accession>A0A1G5L7R1</accession>
<dbReference type="SUPFAM" id="SSF53335">
    <property type="entry name" value="S-adenosyl-L-methionine-dependent methyltransferases"/>
    <property type="match status" value="1"/>
</dbReference>
<protein>
    <submittedName>
        <fullName evidence="3">SAM-dependent methyltransferase</fullName>
    </submittedName>
</protein>
<evidence type="ECO:0000313" key="4">
    <source>
        <dbReference type="Proteomes" id="UP000199569"/>
    </source>
</evidence>
<dbReference type="InterPro" id="IPR025714">
    <property type="entry name" value="Methyltranfer_dom"/>
</dbReference>
<dbReference type="InterPro" id="IPR018773">
    <property type="entry name" value="MeTrfase_reg_dom_prd"/>
</dbReference>
<dbReference type="Pfam" id="PF10119">
    <property type="entry name" value="MethyTransf_Reg"/>
    <property type="match status" value="1"/>
</dbReference>
<keyword evidence="4" id="KW-1185">Reference proteome</keyword>
<dbReference type="GO" id="GO:0032259">
    <property type="term" value="P:methylation"/>
    <property type="evidence" value="ECO:0007669"/>
    <property type="project" value="UniProtKB-KW"/>
</dbReference>
<dbReference type="AlphaFoldDB" id="A0A1G5L7R1"/>
<feature type="domain" description="Methyltransferase regulatory" evidence="1">
    <location>
        <begin position="223"/>
        <end position="304"/>
    </location>
</feature>
<feature type="domain" description="Methyltransferase" evidence="2">
    <location>
        <begin position="47"/>
        <end position="155"/>
    </location>
</feature>
<dbReference type="Pfam" id="PF13847">
    <property type="entry name" value="Methyltransf_31"/>
    <property type="match status" value="1"/>
</dbReference>
<dbReference type="STRING" id="549386.SAMN02927923_04016"/>